<feature type="transmembrane region" description="Helical" evidence="10">
    <location>
        <begin position="401"/>
        <end position="420"/>
    </location>
</feature>
<evidence type="ECO:0000313" key="13">
    <source>
        <dbReference type="Proteomes" id="UP001516023"/>
    </source>
</evidence>
<feature type="domain" description="Disease resistance R13L4/SHOC-2-like LRR" evidence="11">
    <location>
        <begin position="628"/>
        <end position="763"/>
    </location>
</feature>
<feature type="compositionally biased region" description="Polar residues" evidence="9">
    <location>
        <begin position="167"/>
        <end position="178"/>
    </location>
</feature>
<dbReference type="Pfam" id="PF23598">
    <property type="entry name" value="LRR_14"/>
    <property type="match status" value="1"/>
</dbReference>
<keyword evidence="8" id="KW-0325">Glycoprotein</keyword>
<dbReference type="SUPFAM" id="SSF52047">
    <property type="entry name" value="RNI-like"/>
    <property type="match status" value="1"/>
</dbReference>
<evidence type="ECO:0000256" key="4">
    <source>
        <dbReference type="ARBA" id="ARBA00022729"/>
    </source>
</evidence>
<keyword evidence="13" id="KW-1185">Reference proteome</keyword>
<evidence type="ECO:0000256" key="9">
    <source>
        <dbReference type="SAM" id="MobiDB-lite"/>
    </source>
</evidence>
<dbReference type="PANTHER" id="PTHR48057">
    <property type="entry name" value="LEUCINE-RICH REPEAT SERINE/THREONINE-PROTEIN KINASE 1"/>
    <property type="match status" value="1"/>
</dbReference>
<dbReference type="GO" id="GO:0009791">
    <property type="term" value="P:post-embryonic development"/>
    <property type="evidence" value="ECO:0007669"/>
    <property type="project" value="UniProtKB-ARBA"/>
</dbReference>
<keyword evidence="7 10" id="KW-0472">Membrane</keyword>
<dbReference type="InterPro" id="IPR032675">
    <property type="entry name" value="LRR_dom_sf"/>
</dbReference>
<evidence type="ECO:0000256" key="10">
    <source>
        <dbReference type="SAM" id="Phobius"/>
    </source>
</evidence>
<evidence type="ECO:0000313" key="12">
    <source>
        <dbReference type="EMBL" id="KAL3784569.1"/>
    </source>
</evidence>
<dbReference type="InterPro" id="IPR052595">
    <property type="entry name" value="LRRC69/RLP"/>
</dbReference>
<evidence type="ECO:0000256" key="1">
    <source>
        <dbReference type="ARBA" id="ARBA00004167"/>
    </source>
</evidence>
<comment type="subcellular location">
    <subcellularLocation>
        <location evidence="1">Membrane</location>
        <topology evidence="1">Single-pass membrane protein</topology>
    </subcellularLocation>
</comment>
<dbReference type="FunFam" id="3.80.10.10:FF:000095">
    <property type="entry name" value="LRR receptor-like serine/threonine-protein kinase GSO1"/>
    <property type="match status" value="1"/>
</dbReference>
<evidence type="ECO:0000256" key="2">
    <source>
        <dbReference type="ARBA" id="ARBA00022614"/>
    </source>
</evidence>
<dbReference type="InterPro" id="IPR003591">
    <property type="entry name" value="Leu-rich_rpt_typical-subtyp"/>
</dbReference>
<keyword evidence="2" id="KW-0433">Leucine-rich repeat</keyword>
<feature type="region of interest" description="Disordered" evidence="9">
    <location>
        <begin position="143"/>
        <end position="179"/>
    </location>
</feature>
<feature type="compositionally biased region" description="Basic and acidic residues" evidence="9">
    <location>
        <begin position="62"/>
        <end position="72"/>
    </location>
</feature>
<feature type="compositionally biased region" description="Low complexity" evidence="9">
    <location>
        <begin position="432"/>
        <end position="451"/>
    </location>
</feature>
<dbReference type="Gene3D" id="3.80.10.10">
    <property type="entry name" value="Ribonuclease Inhibitor"/>
    <property type="match status" value="5"/>
</dbReference>
<keyword evidence="3 10" id="KW-0812">Transmembrane</keyword>
<evidence type="ECO:0000256" key="5">
    <source>
        <dbReference type="ARBA" id="ARBA00022737"/>
    </source>
</evidence>
<feature type="compositionally biased region" description="Polar residues" evidence="9">
    <location>
        <begin position="45"/>
        <end position="57"/>
    </location>
</feature>
<proteinExistence type="predicted"/>
<dbReference type="InterPro" id="IPR055414">
    <property type="entry name" value="LRR_R13L4/SHOC2-like"/>
</dbReference>
<accession>A0ABD3P8I2</accession>
<evidence type="ECO:0000256" key="6">
    <source>
        <dbReference type="ARBA" id="ARBA00022989"/>
    </source>
</evidence>
<dbReference type="InterPro" id="IPR001611">
    <property type="entry name" value="Leu-rich_rpt"/>
</dbReference>
<evidence type="ECO:0000259" key="11">
    <source>
        <dbReference type="Pfam" id="PF23598"/>
    </source>
</evidence>
<protein>
    <recommendedName>
        <fullName evidence="11">Disease resistance R13L4/SHOC-2-like LRR domain-containing protein</fullName>
    </recommendedName>
</protein>
<dbReference type="EMBL" id="JABMIG020000233">
    <property type="protein sequence ID" value="KAL3784569.1"/>
    <property type="molecule type" value="Genomic_DNA"/>
</dbReference>
<keyword evidence="5" id="KW-0677">Repeat</keyword>
<dbReference type="SUPFAM" id="SSF52058">
    <property type="entry name" value="L domain-like"/>
    <property type="match status" value="1"/>
</dbReference>
<dbReference type="Pfam" id="PF13855">
    <property type="entry name" value="LRR_8"/>
    <property type="match status" value="1"/>
</dbReference>
<evidence type="ECO:0000256" key="8">
    <source>
        <dbReference type="ARBA" id="ARBA00023180"/>
    </source>
</evidence>
<dbReference type="SMART" id="SM00369">
    <property type="entry name" value="LRR_TYP"/>
    <property type="match status" value="7"/>
</dbReference>
<dbReference type="GO" id="GO:0016020">
    <property type="term" value="C:membrane"/>
    <property type="evidence" value="ECO:0007669"/>
    <property type="project" value="UniProtKB-SubCell"/>
</dbReference>
<reference evidence="12 13" key="1">
    <citation type="journal article" date="2020" name="G3 (Bethesda)">
        <title>Improved Reference Genome for Cyclotella cryptica CCMP332, a Model for Cell Wall Morphogenesis, Salinity Adaptation, and Lipid Production in Diatoms (Bacillariophyta).</title>
        <authorList>
            <person name="Roberts W.R."/>
            <person name="Downey K.M."/>
            <person name="Ruck E.C."/>
            <person name="Traller J.C."/>
            <person name="Alverson A.J."/>
        </authorList>
    </citation>
    <scope>NUCLEOTIDE SEQUENCE [LARGE SCALE GENOMIC DNA]</scope>
    <source>
        <strain evidence="12 13">CCMP332</strain>
    </source>
</reference>
<dbReference type="AlphaFoldDB" id="A0ABD3P8I2"/>
<feature type="region of interest" description="Disordered" evidence="9">
    <location>
        <begin position="431"/>
        <end position="451"/>
    </location>
</feature>
<name>A0ABD3P8I2_9STRA</name>
<sequence length="974" mass="107347">MTEHDGDLQSSASKHVADEGQFQADIEEGSQLGSEESSSERVVFDSTTVIGETSVETTGVLDWDRRTTDHSSRGKVPTDSSNSHYGAKNREYDNTDQNLQVFAGDVPPSVLSTAKEPALTNPDEWKAGMPMTGHLNSSLGDCPAPSCAASTEDESYSTNTYERKDGMSNTGHLNSSPADVSCDRNFANESEPPPSHPDMEVAIETVNCEHDEPPPLPLGVRCQMFDNGPKSKQNVPIDMGSIDGEDRPVPFGIYFADSGVAEKWSRIDAAKHAVVPDQSGSSIDAPLPVAMQFDSPNQDPASPNQEIVQQPRAEPTVMNLDNWINRISLVARRSHTLTREDSNVVSWSARNDSVNEVVEEDVIIVPEAFLAEANTLQDAPDVEIAQLVEPDHSRFIFKKRYACMVFAFIAVTVIALGLTINSRGKASYLELPQTQSSPSSPSRSSLDAPSSQPSISIRYAIETHVLQRNATFDEMTTTDRRLLALDWITAKDKMNLVASDANLFQRYILALLAFELSNFRWLSDINECNWIGVECDTNGQVVALELIGTGLDGTIPAEIGGLLYLQNLLLSDNVLYGTLPSEIGNLKNISKVTLDDNDFTGTLPSEMYNWKGLTQLSLSQNEFTGTLLSELGNFIKLTNLSLSDNQFMGTLPSEISNLIELAALNVSTNEFSGTFPSEIGKLTKLTELHFSNNQFTGTIPSEVGFLRNMTTLTFYSNKFTGTVPSELGNLHMLSQLKFDNNRFRGTLPAELGNLSKLTQFYVDRNQLTGNLPFTLGNLGEMKLLSLSQNRLTGTLPTEMGNMQGLTHLILNDNQFTGTVPSEFGGLKALEELYLYSNQFSDTIPLELQILTSLRAFLIYFNQFVGTLPSWIGKLTNLTDLRIGGNMFTGTLPSELGLLTNLKNLQVESNKFTGTLPTWIGNLRNLSYLWIYDNDFTGTFPSEIENNLDLMSLCLRNNEFTGRIPADIMMRDCPW</sequence>
<dbReference type="Proteomes" id="UP001516023">
    <property type="component" value="Unassembled WGS sequence"/>
</dbReference>
<evidence type="ECO:0000256" key="3">
    <source>
        <dbReference type="ARBA" id="ARBA00022692"/>
    </source>
</evidence>
<keyword evidence="6 10" id="KW-1133">Transmembrane helix</keyword>
<dbReference type="Pfam" id="PF00560">
    <property type="entry name" value="LRR_1"/>
    <property type="match status" value="1"/>
</dbReference>
<evidence type="ECO:0000256" key="7">
    <source>
        <dbReference type="ARBA" id="ARBA00023136"/>
    </source>
</evidence>
<dbReference type="FunFam" id="3.80.10.10:FF:000233">
    <property type="entry name" value="Leucine-rich repeat receptor-like protein kinase TDR"/>
    <property type="match status" value="1"/>
</dbReference>
<comment type="caution">
    <text evidence="12">The sequence shown here is derived from an EMBL/GenBank/DDBJ whole genome shotgun (WGS) entry which is preliminary data.</text>
</comment>
<keyword evidence="4" id="KW-0732">Signal</keyword>
<feature type="region of interest" description="Disordered" evidence="9">
    <location>
        <begin position="1"/>
        <end position="97"/>
    </location>
</feature>
<organism evidence="12 13">
    <name type="scientific">Cyclotella cryptica</name>
    <dbReference type="NCBI Taxonomy" id="29204"/>
    <lineage>
        <taxon>Eukaryota</taxon>
        <taxon>Sar</taxon>
        <taxon>Stramenopiles</taxon>
        <taxon>Ochrophyta</taxon>
        <taxon>Bacillariophyta</taxon>
        <taxon>Coscinodiscophyceae</taxon>
        <taxon>Thalassiosirophycidae</taxon>
        <taxon>Stephanodiscales</taxon>
        <taxon>Stephanodiscaceae</taxon>
        <taxon>Cyclotella</taxon>
    </lineage>
</organism>
<gene>
    <name evidence="12" type="ORF">HJC23_010693</name>
</gene>